<evidence type="ECO:0000259" key="1">
    <source>
        <dbReference type="PROSITE" id="PS50943"/>
    </source>
</evidence>
<feature type="domain" description="HTH cro/C1-type" evidence="1">
    <location>
        <begin position="12"/>
        <end position="66"/>
    </location>
</feature>
<dbReference type="PROSITE" id="PS50943">
    <property type="entry name" value="HTH_CROC1"/>
    <property type="match status" value="1"/>
</dbReference>
<dbReference type="InterPro" id="IPR010982">
    <property type="entry name" value="Lambda_DNA-bd_dom_sf"/>
</dbReference>
<gene>
    <name evidence="2" type="ORF">DFR76_103664</name>
</gene>
<dbReference type="SMART" id="SM00530">
    <property type="entry name" value="HTH_XRE"/>
    <property type="match status" value="1"/>
</dbReference>
<accession>A0A370IA49</accession>
<protein>
    <submittedName>
        <fullName evidence="2">Helix-turn-helix protein</fullName>
    </submittedName>
</protein>
<evidence type="ECO:0000313" key="2">
    <source>
        <dbReference type="EMBL" id="RDI67593.1"/>
    </source>
</evidence>
<name>A0A370IA49_9NOCA</name>
<dbReference type="EMBL" id="QQBC01000003">
    <property type="protein sequence ID" value="RDI67593.1"/>
    <property type="molecule type" value="Genomic_DNA"/>
</dbReference>
<sequence length="256" mass="28849">MALEMPSLAGWLRSVRTFRGLTREAAALRAHVSVSYIRRIENEQLIPGRQILDHLISAYELDDPQARFTRELCEPPYELPPLEVLRKLIATPDRLANLEQLDRIGIQSMYIDPLQNVLAYNNSYADAVPGVIEEGSANLLLWAFPPTGGTPAMDERYPEPHLSLETVMRVALARAAFGRHRDAPRAVHLFELLCRNDRFVAVWEGGIDVAYTREPGNLLQRFDPDTGKPYTASVEVTEMPGLYGVRLFTSVPRRSP</sequence>
<evidence type="ECO:0000313" key="3">
    <source>
        <dbReference type="Proteomes" id="UP000254869"/>
    </source>
</evidence>
<dbReference type="CDD" id="cd00093">
    <property type="entry name" value="HTH_XRE"/>
    <property type="match status" value="1"/>
</dbReference>
<dbReference type="PANTHER" id="PTHR35010">
    <property type="entry name" value="BLL4672 PROTEIN-RELATED"/>
    <property type="match status" value="1"/>
</dbReference>
<dbReference type="STRING" id="1210086.GCA_001613105_05626"/>
<dbReference type="AlphaFoldDB" id="A0A370IA49"/>
<dbReference type="Gene3D" id="1.10.260.40">
    <property type="entry name" value="lambda repressor-like DNA-binding domains"/>
    <property type="match status" value="1"/>
</dbReference>
<keyword evidence="3" id="KW-1185">Reference proteome</keyword>
<dbReference type="SUPFAM" id="SSF47413">
    <property type="entry name" value="lambda repressor-like DNA-binding domains"/>
    <property type="match status" value="1"/>
</dbReference>
<dbReference type="Pfam" id="PF13560">
    <property type="entry name" value="HTH_31"/>
    <property type="match status" value="1"/>
</dbReference>
<dbReference type="GO" id="GO:0003677">
    <property type="term" value="F:DNA binding"/>
    <property type="evidence" value="ECO:0007669"/>
    <property type="project" value="InterPro"/>
</dbReference>
<comment type="caution">
    <text evidence="2">The sequence shown here is derived from an EMBL/GenBank/DDBJ whole genome shotgun (WGS) entry which is preliminary data.</text>
</comment>
<dbReference type="InterPro" id="IPR001387">
    <property type="entry name" value="Cro/C1-type_HTH"/>
</dbReference>
<reference evidence="2 3" key="1">
    <citation type="submission" date="2018-07" db="EMBL/GenBank/DDBJ databases">
        <title>Genomic Encyclopedia of Type Strains, Phase IV (KMG-IV): sequencing the most valuable type-strain genomes for metagenomic binning, comparative biology and taxonomic classification.</title>
        <authorList>
            <person name="Goeker M."/>
        </authorList>
    </citation>
    <scope>NUCLEOTIDE SEQUENCE [LARGE SCALE GENOMIC DNA]</scope>
    <source>
        <strain evidence="2 3">DSM 44290</strain>
    </source>
</reference>
<dbReference type="Proteomes" id="UP000254869">
    <property type="component" value="Unassembled WGS sequence"/>
</dbReference>
<proteinExistence type="predicted"/>
<organism evidence="2 3">
    <name type="scientific">Nocardia pseudobrasiliensis</name>
    <dbReference type="NCBI Taxonomy" id="45979"/>
    <lineage>
        <taxon>Bacteria</taxon>
        <taxon>Bacillati</taxon>
        <taxon>Actinomycetota</taxon>
        <taxon>Actinomycetes</taxon>
        <taxon>Mycobacteriales</taxon>
        <taxon>Nocardiaceae</taxon>
        <taxon>Nocardia</taxon>
    </lineage>
</organism>
<dbReference type="RefSeq" id="WP_068003869.1">
    <property type="nucleotide sequence ID" value="NZ_QQBC01000003.1"/>
</dbReference>
<dbReference type="PANTHER" id="PTHR35010:SF2">
    <property type="entry name" value="BLL4672 PROTEIN"/>
    <property type="match status" value="1"/>
</dbReference>